<dbReference type="EMBL" id="JBHTGR010000010">
    <property type="protein sequence ID" value="MFC7746893.1"/>
    <property type="molecule type" value="Genomic_DNA"/>
</dbReference>
<comment type="caution">
    <text evidence="3">The sequence shown here is derived from an EMBL/GenBank/DDBJ whole genome shotgun (WGS) entry which is preliminary data.</text>
</comment>
<feature type="transmembrane region" description="Helical" evidence="2">
    <location>
        <begin position="6"/>
        <end position="27"/>
    </location>
</feature>
<feature type="region of interest" description="Disordered" evidence="1">
    <location>
        <begin position="51"/>
        <end position="77"/>
    </location>
</feature>
<proteinExistence type="predicted"/>
<sequence>MYIIPILLFIAISSIFILVIFIATKIITTDKIPRSYYTPLEAIYGQGKEFHEEVQQEEQEEEDEKGDDKNKNAEYRK</sequence>
<keyword evidence="2" id="KW-1133">Transmembrane helix</keyword>
<gene>
    <name evidence="3" type="ORF">ACFQU8_06545</name>
</gene>
<evidence type="ECO:0000256" key="2">
    <source>
        <dbReference type="SAM" id="Phobius"/>
    </source>
</evidence>
<reference evidence="4" key="1">
    <citation type="journal article" date="2019" name="Int. J. Syst. Evol. Microbiol.">
        <title>The Global Catalogue of Microorganisms (GCM) 10K type strain sequencing project: providing services to taxonomists for standard genome sequencing and annotation.</title>
        <authorList>
            <consortium name="The Broad Institute Genomics Platform"/>
            <consortium name="The Broad Institute Genome Sequencing Center for Infectious Disease"/>
            <person name="Wu L."/>
            <person name="Ma J."/>
        </authorList>
    </citation>
    <scope>NUCLEOTIDE SEQUENCE [LARGE SCALE GENOMIC DNA]</scope>
    <source>
        <strain evidence="4">JCM 30234</strain>
    </source>
</reference>
<accession>A0ABW2UXT2</accession>
<protein>
    <submittedName>
        <fullName evidence="3">DUF3951 domain-containing protein</fullName>
    </submittedName>
</protein>
<evidence type="ECO:0000256" key="1">
    <source>
        <dbReference type="SAM" id="MobiDB-lite"/>
    </source>
</evidence>
<name>A0ABW2UXT2_9BACI</name>
<dbReference type="Proteomes" id="UP001596620">
    <property type="component" value="Unassembled WGS sequence"/>
</dbReference>
<evidence type="ECO:0000313" key="4">
    <source>
        <dbReference type="Proteomes" id="UP001596620"/>
    </source>
</evidence>
<feature type="compositionally biased region" description="Acidic residues" evidence="1">
    <location>
        <begin position="55"/>
        <end position="65"/>
    </location>
</feature>
<keyword evidence="4" id="KW-1185">Reference proteome</keyword>
<keyword evidence="2" id="KW-0812">Transmembrane</keyword>
<feature type="compositionally biased region" description="Basic and acidic residues" evidence="1">
    <location>
        <begin position="66"/>
        <end position="77"/>
    </location>
</feature>
<evidence type="ECO:0000313" key="3">
    <source>
        <dbReference type="EMBL" id="MFC7746893.1"/>
    </source>
</evidence>
<keyword evidence="2" id="KW-0472">Membrane</keyword>
<organism evidence="3 4">
    <name type="scientific">Lentibacillus kimchii</name>
    <dbReference type="NCBI Taxonomy" id="1542911"/>
    <lineage>
        <taxon>Bacteria</taxon>
        <taxon>Bacillati</taxon>
        <taxon>Bacillota</taxon>
        <taxon>Bacilli</taxon>
        <taxon>Bacillales</taxon>
        <taxon>Bacillaceae</taxon>
        <taxon>Lentibacillus</taxon>
    </lineage>
</organism>